<dbReference type="InterPro" id="IPR015867">
    <property type="entry name" value="N-reg_PII/ATP_PRibTrfase_C"/>
</dbReference>
<evidence type="ECO:0008006" key="3">
    <source>
        <dbReference type="Google" id="ProtNLM"/>
    </source>
</evidence>
<sequence>MGDIRKIKLLVSIVERGMGEKVVGIYRKHNVVINLICLGKGTASSEILDYLGLNKNEKDIILSIIPSCKSKLILESLNNSINLINHGNGIAFSVPISSAGAIISKEVFLPTNDCWNKENKKDSDNMSTTKEFGVIVAIVNYGFSEQTMEFAKKAGATGGTVIHCRSLDTNEVSKFLGITIEPEKEFVLILAENKNRYEIMKMINEKVGLKTEARGICLSLPVDDVVGVI</sequence>
<protein>
    <recommendedName>
        <fullName evidence="3">Nitrogen regulatory protein P-II</fullName>
    </recommendedName>
</protein>
<dbReference type="RefSeq" id="WP_055259836.1">
    <property type="nucleotide sequence ID" value="NZ_BCMV01000046.1"/>
</dbReference>
<dbReference type="Gene3D" id="3.30.70.120">
    <property type="match status" value="1"/>
</dbReference>
<dbReference type="SUPFAM" id="SSF54913">
    <property type="entry name" value="GlnB-like"/>
    <property type="match status" value="2"/>
</dbReference>
<dbReference type="Proteomes" id="UP000095488">
    <property type="component" value="Unassembled WGS sequence"/>
</dbReference>
<evidence type="ECO:0000313" key="1">
    <source>
        <dbReference type="EMBL" id="CUO10016.1"/>
    </source>
</evidence>
<keyword evidence="2" id="KW-1185">Reference proteome</keyword>
<evidence type="ECO:0000313" key="2">
    <source>
        <dbReference type="Proteomes" id="UP000095488"/>
    </source>
</evidence>
<dbReference type="InterPro" id="IPR011322">
    <property type="entry name" value="N-reg_PII-like_a/b"/>
</dbReference>
<name>A0ABP2AVG2_SARVE</name>
<dbReference type="EMBL" id="CYZR01000006">
    <property type="protein sequence ID" value="CUO10016.1"/>
    <property type="molecule type" value="Genomic_DNA"/>
</dbReference>
<accession>A0ABP2AVG2</accession>
<comment type="caution">
    <text evidence="1">The sequence shown here is derived from an EMBL/GenBank/DDBJ whole genome shotgun (WGS) entry which is preliminary data.</text>
</comment>
<reference evidence="1 2" key="1">
    <citation type="submission" date="2015-09" db="EMBL/GenBank/DDBJ databases">
        <authorList>
            <consortium name="Pathogen Informatics"/>
            <person name="Wu L."/>
            <person name="Ma J."/>
        </authorList>
    </citation>
    <scope>NUCLEOTIDE SEQUENCE [LARGE SCALE GENOMIC DNA]</scope>
    <source>
        <strain evidence="1 2">2789STDY5834858</strain>
    </source>
</reference>
<gene>
    <name evidence="1" type="ORF">ERS852473_01899</name>
</gene>
<proteinExistence type="predicted"/>
<organism evidence="1 2">
    <name type="scientific">Sarcina ventriculi</name>
    <name type="common">Clostridium ventriculi</name>
    <dbReference type="NCBI Taxonomy" id="1267"/>
    <lineage>
        <taxon>Bacteria</taxon>
        <taxon>Bacillati</taxon>
        <taxon>Bacillota</taxon>
        <taxon>Clostridia</taxon>
        <taxon>Eubacteriales</taxon>
        <taxon>Clostridiaceae</taxon>
        <taxon>Sarcina</taxon>
    </lineage>
</organism>